<evidence type="ECO:0000256" key="6">
    <source>
        <dbReference type="ARBA" id="ARBA00023134"/>
    </source>
</evidence>
<dbReference type="GO" id="GO:0005525">
    <property type="term" value="F:GTP binding"/>
    <property type="evidence" value="ECO:0007669"/>
    <property type="project" value="UniProtKB-KW"/>
</dbReference>
<dbReference type="InterPro" id="IPR032305">
    <property type="entry name" value="GTP-bd_M"/>
</dbReference>
<dbReference type="HAMAP" id="MF_00900">
    <property type="entry name" value="GTPase_HflX"/>
    <property type="match status" value="1"/>
</dbReference>
<keyword evidence="2" id="KW-0963">Cytoplasm</keyword>
<dbReference type="PANTHER" id="PTHR10229">
    <property type="entry name" value="GTP-BINDING PROTEIN HFLX"/>
    <property type="match status" value="1"/>
</dbReference>
<keyword evidence="3" id="KW-0479">Metal-binding</keyword>
<dbReference type="InterPro" id="IPR030394">
    <property type="entry name" value="G_HFLX_dom"/>
</dbReference>
<dbReference type="CDD" id="cd01878">
    <property type="entry name" value="HflX"/>
    <property type="match status" value="1"/>
</dbReference>
<dbReference type="PANTHER" id="PTHR10229:SF0">
    <property type="entry name" value="GTP-BINDING PROTEIN 6-RELATED"/>
    <property type="match status" value="1"/>
</dbReference>
<protein>
    <submittedName>
        <fullName evidence="8">GTPase HflX</fullName>
    </submittedName>
</protein>
<dbReference type="Pfam" id="PF16360">
    <property type="entry name" value="GTP-bdg_M"/>
    <property type="match status" value="1"/>
</dbReference>
<dbReference type="PRINTS" id="PR00326">
    <property type="entry name" value="GTP1OBG"/>
</dbReference>
<keyword evidence="6" id="KW-0342">GTP-binding</keyword>
<evidence type="ECO:0000259" key="7">
    <source>
        <dbReference type="PROSITE" id="PS51705"/>
    </source>
</evidence>
<comment type="caution">
    <text evidence="8">The sequence shown here is derived from an EMBL/GenBank/DDBJ whole genome shotgun (WGS) entry which is preliminary data.</text>
</comment>
<evidence type="ECO:0000256" key="5">
    <source>
        <dbReference type="ARBA" id="ARBA00022842"/>
    </source>
</evidence>
<gene>
    <name evidence="8" type="primary">hflX_6</name>
    <name evidence="8" type="ORF">SDC9_12731</name>
</gene>
<evidence type="ECO:0000256" key="2">
    <source>
        <dbReference type="ARBA" id="ARBA00022490"/>
    </source>
</evidence>
<reference evidence="8" key="1">
    <citation type="submission" date="2019-08" db="EMBL/GenBank/DDBJ databases">
        <authorList>
            <person name="Kucharzyk K."/>
            <person name="Murdoch R.W."/>
            <person name="Higgins S."/>
            <person name="Loffler F."/>
        </authorList>
    </citation>
    <scope>NUCLEOTIDE SEQUENCE</scope>
</reference>
<dbReference type="Gene3D" id="6.10.250.2860">
    <property type="match status" value="1"/>
</dbReference>
<keyword evidence="5" id="KW-0460">Magnesium</keyword>
<feature type="domain" description="Hflx-type G" evidence="7">
    <location>
        <begin position="384"/>
        <end position="550"/>
    </location>
</feature>
<dbReference type="GO" id="GO:0005737">
    <property type="term" value="C:cytoplasm"/>
    <property type="evidence" value="ECO:0007669"/>
    <property type="project" value="UniProtKB-SubCell"/>
</dbReference>
<evidence type="ECO:0000256" key="4">
    <source>
        <dbReference type="ARBA" id="ARBA00022741"/>
    </source>
</evidence>
<dbReference type="InterPro" id="IPR027417">
    <property type="entry name" value="P-loop_NTPase"/>
</dbReference>
<evidence type="ECO:0000256" key="3">
    <source>
        <dbReference type="ARBA" id="ARBA00022723"/>
    </source>
</evidence>
<evidence type="ECO:0000313" key="8">
    <source>
        <dbReference type="EMBL" id="MPL67041.1"/>
    </source>
</evidence>
<sequence>MAEIFGNIKGIKDVVLEELKQIYEMPILSGQLVSADIASKLANVSEYINKEISLYIARDGTITSITIGNTDSVELPSFEGKRGQSRLSGVRCVHTHLGGNSALSGVDYSALKNSRFDAMITIGVVGPDFSKSLVSFGMITGIDENKQLICEEYGPLSLEAAEEFYFQNIINTLERILAKETEGTALKEEQERAMLVSLEWGNTKGAWTPENSLEELKQLTDTAGALVIGKFFQKRPKPDPAYFIGKGKVGELALFAQQENIDLCIFDDELSPAQQRNLERATGVRVLDRTGLILDIFAQRAYTNEGKMQVELAQLKYTLPRITGQGLSLSRLGGGIGTRGPGETKLEVDRRRIRDRITFINDNIDKIKTVRNLHRNQRNKNQIATISLVGYTNAGKSTLLNTLTDSDIYAKDQLFATLDPTTRKLALPDKQEAVLTDTVGFIQRLPHQLVAAFRSTLEEVTESDLLLHVIDVSHELYQEQSEAVYEVLKNIGAIDKPIITVYNKVDKLSADSEFVQRLAQTENSVCISAKKGLGLDKLLALIVENLQMQSVELNLSFPYTETAKAAQLHEIATVLEENYTENGVNIKVRLPFELAKKYEQYIKTGDIY</sequence>
<organism evidence="8">
    <name type="scientific">bioreactor metagenome</name>
    <dbReference type="NCBI Taxonomy" id="1076179"/>
    <lineage>
        <taxon>unclassified sequences</taxon>
        <taxon>metagenomes</taxon>
        <taxon>ecological metagenomes</taxon>
    </lineage>
</organism>
<dbReference type="InterPro" id="IPR006073">
    <property type="entry name" value="GTP-bd"/>
</dbReference>
<dbReference type="FunFam" id="3.40.50.300:FF:000173">
    <property type="entry name" value="GTPase HflX"/>
    <property type="match status" value="1"/>
</dbReference>
<accession>A0A644TMU9</accession>
<evidence type="ECO:0000256" key="1">
    <source>
        <dbReference type="ARBA" id="ARBA00004496"/>
    </source>
</evidence>
<dbReference type="SUPFAM" id="SSF52540">
    <property type="entry name" value="P-loop containing nucleoside triphosphate hydrolases"/>
    <property type="match status" value="1"/>
</dbReference>
<dbReference type="FunFam" id="3.40.50.11060:FF:000001">
    <property type="entry name" value="GTPase HflX"/>
    <property type="match status" value="1"/>
</dbReference>
<dbReference type="GO" id="GO:0046872">
    <property type="term" value="F:metal ion binding"/>
    <property type="evidence" value="ECO:0007669"/>
    <property type="project" value="UniProtKB-KW"/>
</dbReference>
<dbReference type="Gene3D" id="3.40.50.11060">
    <property type="entry name" value="GTPase HflX, N-terminal domain"/>
    <property type="match status" value="1"/>
</dbReference>
<dbReference type="PROSITE" id="PS51705">
    <property type="entry name" value="G_HFLX"/>
    <property type="match status" value="1"/>
</dbReference>
<dbReference type="AlphaFoldDB" id="A0A644TMU9"/>
<dbReference type="Gene3D" id="3.40.50.300">
    <property type="entry name" value="P-loop containing nucleotide triphosphate hydrolases"/>
    <property type="match status" value="1"/>
</dbReference>
<proteinExistence type="inferred from homology"/>
<dbReference type="NCBIfam" id="TIGR03156">
    <property type="entry name" value="GTP_HflX"/>
    <property type="match status" value="1"/>
</dbReference>
<dbReference type="Pfam" id="PF01926">
    <property type="entry name" value="MMR_HSR1"/>
    <property type="match status" value="1"/>
</dbReference>
<dbReference type="EMBL" id="VSSQ01000035">
    <property type="protein sequence ID" value="MPL67041.1"/>
    <property type="molecule type" value="Genomic_DNA"/>
</dbReference>
<comment type="subcellular location">
    <subcellularLocation>
        <location evidence="1">Cytoplasm</location>
    </subcellularLocation>
</comment>
<dbReference type="GO" id="GO:0043022">
    <property type="term" value="F:ribosome binding"/>
    <property type="evidence" value="ECO:0007669"/>
    <property type="project" value="TreeGrafter"/>
</dbReference>
<dbReference type="InterPro" id="IPR025121">
    <property type="entry name" value="GTPase_HflX_N"/>
</dbReference>
<name>A0A644TMU9_9ZZZZ</name>
<dbReference type="InterPro" id="IPR042108">
    <property type="entry name" value="GTPase_HflX_N_sf"/>
</dbReference>
<dbReference type="InterPro" id="IPR016496">
    <property type="entry name" value="GTPase_HflX"/>
</dbReference>
<keyword evidence="4" id="KW-0547">Nucleotide-binding</keyword>
<dbReference type="Pfam" id="PF13167">
    <property type="entry name" value="GTP-bdg_N"/>
    <property type="match status" value="1"/>
</dbReference>